<evidence type="ECO:0000256" key="1">
    <source>
        <dbReference type="SAM" id="MobiDB-lite"/>
    </source>
</evidence>
<dbReference type="InterPro" id="IPR007407">
    <property type="entry name" value="DUF459"/>
</dbReference>
<sequence>MLTSEYHTTLTHAVKSLLVIVSCMIGLIWLDQQSINSYWELHFHTKSPWDGITSPSWVYGEHLMKASQAAKDTFVESMATPEDSTQDDAAVPLRPAATKPLAQREKPLSSAAAKNAAAAKEPANNMDGNSANSATIEAGHVVLKTGQTVLFIGDSMMEGVAPHVIKMLRDHYNVAGIDLSKRSSGLTYPHYFNWPLTLGRELEKRQNIGLVVVFLGANDPWDMPPGNGNTFLRFESPAWESAYRDRIRLILHLAHEKQIPVIWISPPNVENKKLNHGINYLNGLFESEVTAEHEILIRANEIFGYQGNVYSPDMVQDKVKVRIRTNDGVHFSVTGQKMIAERIFSKINVTPALQEANHYDAR</sequence>
<dbReference type="GO" id="GO:0016788">
    <property type="term" value="F:hydrolase activity, acting on ester bonds"/>
    <property type="evidence" value="ECO:0007669"/>
    <property type="project" value="UniProtKB-ARBA"/>
</dbReference>
<dbReference type="Pfam" id="PF04311">
    <property type="entry name" value="DUF459"/>
    <property type="match status" value="1"/>
</dbReference>
<dbReference type="OrthoDB" id="445620at2"/>
<feature type="compositionally biased region" description="Low complexity" evidence="1">
    <location>
        <begin position="111"/>
        <end position="125"/>
    </location>
</feature>
<dbReference type="RefSeq" id="WP_042873601.1">
    <property type="nucleotide sequence ID" value="NZ_CM001975.1"/>
</dbReference>
<evidence type="ECO:0000313" key="3">
    <source>
        <dbReference type="Proteomes" id="UP000320591"/>
    </source>
</evidence>
<reference evidence="2 3" key="1">
    <citation type="journal article" date="2019" name="Environ. Microbiol.">
        <title>The phytopathogenic nature of Dickeya aquatica 174/2 and the dynamic early evolution of Dickeya pathogenicity.</title>
        <authorList>
            <person name="Duprey A."/>
            <person name="Taib N."/>
            <person name="Leonard S."/>
            <person name="Garin T."/>
            <person name="Flandrois J.P."/>
            <person name="Nasser W."/>
            <person name="Brochier-Armanet C."/>
            <person name="Reverchon S."/>
        </authorList>
    </citation>
    <scope>NUCLEOTIDE SEQUENCE [LARGE SCALE GENOMIC DNA]</scope>
    <source>
        <strain evidence="2 3">NCPPB 569</strain>
    </source>
</reference>
<accession>A0A5B8IKL6</accession>
<dbReference type="SUPFAM" id="SSF52266">
    <property type="entry name" value="SGNH hydrolase"/>
    <property type="match status" value="1"/>
</dbReference>
<dbReference type="Gene3D" id="3.40.50.1110">
    <property type="entry name" value="SGNH hydrolase"/>
    <property type="match status" value="1"/>
</dbReference>
<dbReference type="InterPro" id="IPR036514">
    <property type="entry name" value="SGNH_hydro_sf"/>
</dbReference>
<dbReference type="CDD" id="cd01829">
    <property type="entry name" value="SGNH_hydrolase_peri2"/>
    <property type="match status" value="1"/>
</dbReference>
<gene>
    <name evidence="2" type="ORF">Dpoa569_0003872</name>
</gene>
<organism evidence="2 3">
    <name type="scientific">Dickeya poaceiphila</name>
    <dbReference type="NCBI Taxonomy" id="568768"/>
    <lineage>
        <taxon>Bacteria</taxon>
        <taxon>Pseudomonadati</taxon>
        <taxon>Pseudomonadota</taxon>
        <taxon>Gammaproteobacteria</taxon>
        <taxon>Enterobacterales</taxon>
        <taxon>Pectobacteriaceae</taxon>
        <taxon>Dickeya</taxon>
    </lineage>
</organism>
<protein>
    <submittedName>
        <fullName evidence="2">DUF459 domain-containing protein</fullName>
    </submittedName>
</protein>
<dbReference type="EMBL" id="CP042220">
    <property type="protein sequence ID" value="QDX31800.1"/>
    <property type="molecule type" value="Genomic_DNA"/>
</dbReference>
<dbReference type="KEGG" id="dic:Dpoa569_0003872"/>
<proteinExistence type="predicted"/>
<keyword evidence="3" id="KW-1185">Reference proteome</keyword>
<dbReference type="Proteomes" id="UP000320591">
    <property type="component" value="Chromosome"/>
</dbReference>
<dbReference type="AlphaFoldDB" id="A0A5B8IKL6"/>
<feature type="region of interest" description="Disordered" evidence="1">
    <location>
        <begin position="98"/>
        <end position="131"/>
    </location>
</feature>
<evidence type="ECO:0000313" key="2">
    <source>
        <dbReference type="EMBL" id="QDX31800.1"/>
    </source>
</evidence>
<name>A0A5B8IKL6_9GAMM</name>
<dbReference type="STRING" id="568768.GCA_000406125_03862"/>